<dbReference type="RefSeq" id="WP_285607115.1">
    <property type="nucleotide sequence ID" value="NZ_BSSD01000001.1"/>
</dbReference>
<keyword evidence="2" id="KW-0479">Metal-binding</keyword>
<evidence type="ECO:0000313" key="4">
    <source>
        <dbReference type="EMBL" id="GLW89686.1"/>
    </source>
</evidence>
<proteinExistence type="inferred from homology"/>
<name>A0A9W6QEX3_9PSEU</name>
<comment type="similarity">
    <text evidence="1 2">Belongs to the metallophosphoesterase superfamily. YfcE family.</text>
</comment>
<sequence length="164" mass="17436">MTRVVVLSDTHAPRRWKTCPPEVAAHLRTADVILHAGDVCTAAVLDELADYAPVHAVLGNNDEPDVAAWGAAETLRLTVAGVAIAMLHDSGPAAGRCARMSRRFPDADLVVFGHSHIPMDMTAVGTRVFNPGSPTDRRRQPHGTLGLLDLRDGVVVGARIVPVT</sequence>
<gene>
    <name evidence="4" type="ORF">Aglo03_05020</name>
</gene>
<dbReference type="InterPro" id="IPR029052">
    <property type="entry name" value="Metallo-depent_PP-like"/>
</dbReference>
<reference evidence="4" key="1">
    <citation type="submission" date="2023-02" db="EMBL/GenBank/DDBJ databases">
        <title>Actinokineospora globicatena NBRC 15670.</title>
        <authorList>
            <person name="Ichikawa N."/>
            <person name="Sato H."/>
            <person name="Tonouchi N."/>
        </authorList>
    </citation>
    <scope>NUCLEOTIDE SEQUENCE</scope>
    <source>
        <strain evidence="4">NBRC 15670</strain>
    </source>
</reference>
<feature type="domain" description="Calcineurin-like phosphoesterase" evidence="3">
    <location>
        <begin position="3"/>
        <end position="152"/>
    </location>
</feature>
<dbReference type="GO" id="GO:0046872">
    <property type="term" value="F:metal ion binding"/>
    <property type="evidence" value="ECO:0007669"/>
    <property type="project" value="UniProtKB-KW"/>
</dbReference>
<dbReference type="GO" id="GO:0016787">
    <property type="term" value="F:hydrolase activity"/>
    <property type="evidence" value="ECO:0007669"/>
    <property type="project" value="UniProtKB-UniRule"/>
</dbReference>
<dbReference type="Gene3D" id="3.60.21.10">
    <property type="match status" value="1"/>
</dbReference>
<accession>A0A9W6QEX3</accession>
<organism evidence="4 5">
    <name type="scientific">Actinokineospora globicatena</name>
    <dbReference type="NCBI Taxonomy" id="103729"/>
    <lineage>
        <taxon>Bacteria</taxon>
        <taxon>Bacillati</taxon>
        <taxon>Actinomycetota</taxon>
        <taxon>Actinomycetes</taxon>
        <taxon>Pseudonocardiales</taxon>
        <taxon>Pseudonocardiaceae</taxon>
        <taxon>Actinokineospora</taxon>
    </lineage>
</organism>
<dbReference type="InterPro" id="IPR024654">
    <property type="entry name" value="Calcineurin-like_PHP_lpxH"/>
</dbReference>
<dbReference type="PANTHER" id="PTHR11124">
    <property type="entry name" value="VACUOLAR SORTING PROTEIN VPS29"/>
    <property type="match status" value="1"/>
</dbReference>
<keyword evidence="5" id="KW-1185">Reference proteome</keyword>
<protein>
    <recommendedName>
        <fullName evidence="2">Phosphoesterase</fullName>
        <ecNumber evidence="2">3.1.4.-</ecNumber>
    </recommendedName>
</protein>
<evidence type="ECO:0000259" key="3">
    <source>
        <dbReference type="Pfam" id="PF12850"/>
    </source>
</evidence>
<dbReference type="AlphaFoldDB" id="A0A9W6QEX3"/>
<dbReference type="InterPro" id="IPR000979">
    <property type="entry name" value="Phosphodiesterase_MJ0936/Vps29"/>
</dbReference>
<dbReference type="SUPFAM" id="SSF56300">
    <property type="entry name" value="Metallo-dependent phosphatases"/>
    <property type="match status" value="1"/>
</dbReference>
<evidence type="ECO:0000256" key="2">
    <source>
        <dbReference type="RuleBase" id="RU362039"/>
    </source>
</evidence>
<dbReference type="NCBIfam" id="TIGR00040">
    <property type="entry name" value="yfcE"/>
    <property type="match status" value="1"/>
</dbReference>
<dbReference type="EMBL" id="BSSD01000001">
    <property type="protein sequence ID" value="GLW89686.1"/>
    <property type="molecule type" value="Genomic_DNA"/>
</dbReference>
<evidence type="ECO:0000256" key="1">
    <source>
        <dbReference type="ARBA" id="ARBA00008950"/>
    </source>
</evidence>
<dbReference type="Pfam" id="PF12850">
    <property type="entry name" value="Metallophos_2"/>
    <property type="match status" value="1"/>
</dbReference>
<comment type="caution">
    <text evidence="4">The sequence shown here is derived from an EMBL/GenBank/DDBJ whole genome shotgun (WGS) entry which is preliminary data.</text>
</comment>
<dbReference type="EC" id="3.1.4.-" evidence="2"/>
<comment type="cofactor">
    <cofactor evidence="2">
        <name>a divalent metal cation</name>
        <dbReference type="ChEBI" id="CHEBI:60240"/>
    </cofactor>
</comment>
<dbReference type="Proteomes" id="UP001165042">
    <property type="component" value="Unassembled WGS sequence"/>
</dbReference>
<evidence type="ECO:0000313" key="5">
    <source>
        <dbReference type="Proteomes" id="UP001165042"/>
    </source>
</evidence>